<dbReference type="InterPro" id="IPR008271">
    <property type="entry name" value="Ser/Thr_kinase_AS"/>
</dbReference>
<evidence type="ECO:0000256" key="1">
    <source>
        <dbReference type="ARBA" id="ARBA00022527"/>
    </source>
</evidence>
<dbReference type="PROSITE" id="PS50011">
    <property type="entry name" value="PROTEIN_KINASE_DOM"/>
    <property type="match status" value="1"/>
</dbReference>
<dbReference type="GO" id="GO:0005524">
    <property type="term" value="F:ATP binding"/>
    <property type="evidence" value="ECO:0007669"/>
    <property type="project" value="UniProtKB-KW"/>
</dbReference>
<dbReference type="PANTHER" id="PTHR24349">
    <property type="entry name" value="SERINE/THREONINE-PROTEIN KINASE"/>
    <property type="match status" value="1"/>
</dbReference>
<proteinExistence type="predicted"/>
<gene>
    <name evidence="7" type="ORF">CYMTET_47108</name>
</gene>
<dbReference type="SUPFAM" id="SSF56112">
    <property type="entry name" value="Protein kinase-like (PK-like)"/>
    <property type="match status" value="1"/>
</dbReference>
<dbReference type="Pfam" id="PF00069">
    <property type="entry name" value="Pkinase"/>
    <property type="match status" value="1"/>
</dbReference>
<dbReference type="AlphaFoldDB" id="A0AAE0BUX9"/>
<dbReference type="SMART" id="SM00220">
    <property type="entry name" value="S_TKc"/>
    <property type="match status" value="1"/>
</dbReference>
<dbReference type="Proteomes" id="UP001190700">
    <property type="component" value="Unassembled WGS sequence"/>
</dbReference>
<comment type="caution">
    <text evidence="7">The sequence shown here is derived from an EMBL/GenBank/DDBJ whole genome shotgun (WGS) entry which is preliminary data.</text>
</comment>
<keyword evidence="8" id="KW-1185">Reference proteome</keyword>
<dbReference type="InterPro" id="IPR000719">
    <property type="entry name" value="Prot_kinase_dom"/>
</dbReference>
<dbReference type="EMBL" id="LGRX02033056">
    <property type="protein sequence ID" value="KAK3243227.1"/>
    <property type="molecule type" value="Genomic_DNA"/>
</dbReference>
<reference evidence="7 8" key="1">
    <citation type="journal article" date="2015" name="Genome Biol. Evol.">
        <title>Comparative Genomics of a Bacterivorous Green Alga Reveals Evolutionary Causalities and Consequences of Phago-Mixotrophic Mode of Nutrition.</title>
        <authorList>
            <person name="Burns J.A."/>
            <person name="Paasch A."/>
            <person name="Narechania A."/>
            <person name="Kim E."/>
        </authorList>
    </citation>
    <scope>NUCLEOTIDE SEQUENCE [LARGE SCALE GENOMIC DNA]</scope>
    <source>
        <strain evidence="7 8">PLY_AMNH</strain>
    </source>
</reference>
<evidence type="ECO:0000313" key="8">
    <source>
        <dbReference type="Proteomes" id="UP001190700"/>
    </source>
</evidence>
<dbReference type="FunFam" id="1.10.510.10:FF:000571">
    <property type="entry name" value="Maternal embryonic leucine zipper kinase"/>
    <property type="match status" value="1"/>
</dbReference>
<dbReference type="PROSITE" id="PS00108">
    <property type="entry name" value="PROTEIN_KINASE_ST"/>
    <property type="match status" value="1"/>
</dbReference>
<keyword evidence="3" id="KW-0547">Nucleotide-binding</keyword>
<dbReference type="InterPro" id="IPR011009">
    <property type="entry name" value="Kinase-like_dom_sf"/>
</dbReference>
<evidence type="ECO:0000256" key="3">
    <source>
        <dbReference type="ARBA" id="ARBA00022741"/>
    </source>
</evidence>
<keyword evidence="5" id="KW-0067">ATP-binding</keyword>
<dbReference type="GO" id="GO:0004674">
    <property type="term" value="F:protein serine/threonine kinase activity"/>
    <property type="evidence" value="ECO:0007669"/>
    <property type="project" value="UniProtKB-KW"/>
</dbReference>
<dbReference type="Gene3D" id="1.10.510.10">
    <property type="entry name" value="Transferase(Phosphotransferase) domain 1"/>
    <property type="match status" value="1"/>
</dbReference>
<keyword evidence="2" id="KW-0808">Transferase</keyword>
<name>A0AAE0BUX9_9CHLO</name>
<evidence type="ECO:0000313" key="7">
    <source>
        <dbReference type="EMBL" id="KAK3243227.1"/>
    </source>
</evidence>
<evidence type="ECO:0000256" key="5">
    <source>
        <dbReference type="ARBA" id="ARBA00022840"/>
    </source>
</evidence>
<keyword evidence="1" id="KW-0723">Serine/threonine-protein kinase</keyword>
<dbReference type="InterPro" id="IPR050205">
    <property type="entry name" value="CDPK_Ser/Thr_kinases"/>
</dbReference>
<organism evidence="7 8">
    <name type="scientific">Cymbomonas tetramitiformis</name>
    <dbReference type="NCBI Taxonomy" id="36881"/>
    <lineage>
        <taxon>Eukaryota</taxon>
        <taxon>Viridiplantae</taxon>
        <taxon>Chlorophyta</taxon>
        <taxon>Pyramimonadophyceae</taxon>
        <taxon>Pyramimonadales</taxon>
        <taxon>Pyramimonadaceae</taxon>
        <taxon>Cymbomonas</taxon>
    </lineage>
</organism>
<feature type="domain" description="Protein kinase" evidence="6">
    <location>
        <begin position="29"/>
        <end position="309"/>
    </location>
</feature>
<sequence>MSARHPSARKPLSVNWIVSGARKITWTYEDKKEEVGRGAFGVTKIWIARLGAQKLTLEDTNVGVWLPMNGEEVVVKEIAKAKVVGHREYLKNEFSIFKKLTPHPGFPKLYDVFEDRDHIYFVMEYCRGGELTEALCAKGSCSEREAARVFMQVITSVAHMHSLNIIHRDLKPENFLIVDAIEGDLNKVRVACADFGLAQTVQEGELLTDCSGTLAFMSPEQLSDRPYKGPAVDVWACGCILYMLLSGQLPFEGENGNLIKTKIRGAMLDFPPGQWSEISSSATDLIKEMMSLDWERRITAVDALSHPWFSECLSNDEDEDRLHTTMVEHLKEFNKWNIMKRTITQYLSKFVLDTITEHSKEMEETEDGELDRKWSLHCLLY</sequence>
<keyword evidence="4" id="KW-0418">Kinase</keyword>
<accession>A0AAE0BUX9</accession>
<evidence type="ECO:0000256" key="4">
    <source>
        <dbReference type="ARBA" id="ARBA00022777"/>
    </source>
</evidence>
<evidence type="ECO:0000259" key="6">
    <source>
        <dbReference type="PROSITE" id="PS50011"/>
    </source>
</evidence>
<dbReference type="CDD" id="cd05117">
    <property type="entry name" value="STKc_CAMK"/>
    <property type="match status" value="1"/>
</dbReference>
<evidence type="ECO:0000256" key="2">
    <source>
        <dbReference type="ARBA" id="ARBA00022679"/>
    </source>
</evidence>
<protein>
    <recommendedName>
        <fullName evidence="6">Protein kinase domain-containing protein</fullName>
    </recommendedName>
</protein>